<proteinExistence type="predicted"/>
<sequence length="75" mass="8852">MPLHIYLIILNVEKYDKISHTQGLVKYQSDKDFFNLNFVIEEENEYIMVAHAKINDIGNSNNRFEAEEIPFSMKT</sequence>
<dbReference type="EMBL" id="QKWP01002708">
    <property type="protein sequence ID" value="RIB02398.1"/>
    <property type="molecule type" value="Genomic_DNA"/>
</dbReference>
<keyword evidence="2" id="KW-1185">Reference proteome</keyword>
<name>A0A397TZP7_9GLOM</name>
<evidence type="ECO:0000313" key="1">
    <source>
        <dbReference type="EMBL" id="RIB02398.1"/>
    </source>
</evidence>
<evidence type="ECO:0000313" key="2">
    <source>
        <dbReference type="Proteomes" id="UP000266673"/>
    </source>
</evidence>
<dbReference type="OrthoDB" id="2437792at2759"/>
<comment type="caution">
    <text evidence="1">The sequence shown here is derived from an EMBL/GenBank/DDBJ whole genome shotgun (WGS) entry which is preliminary data.</text>
</comment>
<organism evidence="1 2">
    <name type="scientific">Gigaspora rosea</name>
    <dbReference type="NCBI Taxonomy" id="44941"/>
    <lineage>
        <taxon>Eukaryota</taxon>
        <taxon>Fungi</taxon>
        <taxon>Fungi incertae sedis</taxon>
        <taxon>Mucoromycota</taxon>
        <taxon>Glomeromycotina</taxon>
        <taxon>Glomeromycetes</taxon>
        <taxon>Diversisporales</taxon>
        <taxon>Gigasporaceae</taxon>
        <taxon>Gigaspora</taxon>
    </lineage>
</organism>
<gene>
    <name evidence="1" type="ORF">C2G38_2227926</name>
</gene>
<accession>A0A397TZP7</accession>
<reference evidence="1 2" key="1">
    <citation type="submission" date="2018-06" db="EMBL/GenBank/DDBJ databases">
        <title>Comparative genomics reveals the genomic features of Rhizophagus irregularis, R. cerebriforme, R. diaphanum and Gigaspora rosea, and their symbiotic lifestyle signature.</title>
        <authorList>
            <person name="Morin E."/>
            <person name="San Clemente H."/>
            <person name="Chen E.C.H."/>
            <person name="De La Providencia I."/>
            <person name="Hainaut M."/>
            <person name="Kuo A."/>
            <person name="Kohler A."/>
            <person name="Murat C."/>
            <person name="Tang N."/>
            <person name="Roy S."/>
            <person name="Loubradou J."/>
            <person name="Henrissat B."/>
            <person name="Grigoriev I.V."/>
            <person name="Corradi N."/>
            <person name="Roux C."/>
            <person name="Martin F.M."/>
        </authorList>
    </citation>
    <scope>NUCLEOTIDE SEQUENCE [LARGE SCALE GENOMIC DNA]</scope>
    <source>
        <strain evidence="1 2">DAOM 194757</strain>
    </source>
</reference>
<dbReference type="AlphaFoldDB" id="A0A397TZP7"/>
<dbReference type="Proteomes" id="UP000266673">
    <property type="component" value="Unassembled WGS sequence"/>
</dbReference>
<protein>
    <submittedName>
        <fullName evidence="1">Uncharacterized protein</fullName>
    </submittedName>
</protein>